<dbReference type="GO" id="GO:0008270">
    <property type="term" value="F:zinc ion binding"/>
    <property type="evidence" value="ECO:0007669"/>
    <property type="project" value="TreeGrafter"/>
</dbReference>
<proteinExistence type="predicted"/>
<dbReference type="RefSeq" id="WP_068960340.1">
    <property type="nucleotide sequence ID" value="NZ_CAJTAP010000006.1"/>
</dbReference>
<feature type="binding site" evidence="1">
    <location>
        <position position="105"/>
    </location>
    <ligand>
        <name>Zn(2+)</name>
        <dbReference type="ChEBI" id="CHEBI:29105"/>
    </ligand>
</feature>
<dbReference type="EMBL" id="CP015402">
    <property type="protein sequence ID" value="ANU62980.1"/>
    <property type="molecule type" value="Genomic_DNA"/>
</dbReference>
<keyword evidence="1" id="KW-0862">Zinc</keyword>
<dbReference type="KEGG" id="pary:A4V02_04140"/>
<feature type="binding site" evidence="1">
    <location>
        <position position="102"/>
    </location>
    <ligand>
        <name>Zn(2+)</name>
        <dbReference type="ChEBI" id="CHEBI:29105"/>
    </ligand>
</feature>
<protein>
    <submittedName>
        <fullName evidence="2">Transcriptional repressor</fullName>
    </submittedName>
</protein>
<reference evidence="2" key="2">
    <citation type="submission" date="2017-04" db="EMBL/GenBank/DDBJ databases">
        <title>Complete Genome Sequences of Twelve Strains of a Stable Defined Moderately Diverse Mouse Microbiota 2 (sDMDMm2).</title>
        <authorList>
            <person name="Uchimura Y."/>
            <person name="Wyss M."/>
            <person name="Brugiroux S."/>
            <person name="Limenitakis J.P."/>
            <person name="Stecher B."/>
            <person name="McCoy K.D."/>
            <person name="Macpherson A.J."/>
        </authorList>
    </citation>
    <scope>NUCLEOTIDE SEQUENCE</scope>
    <source>
        <strain evidence="2">YL27</strain>
    </source>
</reference>
<dbReference type="Proteomes" id="UP000186351">
    <property type="component" value="Chromosome"/>
</dbReference>
<dbReference type="InterPro" id="IPR036390">
    <property type="entry name" value="WH_DNA-bd_sf"/>
</dbReference>
<dbReference type="InterPro" id="IPR036388">
    <property type="entry name" value="WH-like_DNA-bd_sf"/>
</dbReference>
<reference evidence="4" key="1">
    <citation type="submission" date="2016-04" db="EMBL/GenBank/DDBJ databases">
        <title>Complete Genome Sequences of Twelve Strains of a Stable Defined Moderately Diverse Mouse Microbiota 2 (sDMDMm2).</title>
        <authorList>
            <person name="Uchimura Y."/>
            <person name="Wyss M."/>
            <person name="Brugiroux S."/>
            <person name="Limenitakis J.P."/>
            <person name="Stecher B."/>
            <person name="McCoy K.D."/>
            <person name="Macpherson A.J."/>
        </authorList>
    </citation>
    <scope>NUCLEOTIDE SEQUENCE [LARGE SCALE GENOMIC DNA]</scope>
    <source>
        <strain evidence="4">YL27</strain>
    </source>
</reference>
<feature type="binding site" evidence="1">
    <location>
        <position position="138"/>
    </location>
    <ligand>
        <name>Zn(2+)</name>
        <dbReference type="ChEBI" id="CHEBI:29105"/>
    </ligand>
</feature>
<dbReference type="Gene3D" id="1.10.10.10">
    <property type="entry name" value="Winged helix-like DNA-binding domain superfamily/Winged helix DNA-binding domain"/>
    <property type="match status" value="1"/>
</dbReference>
<dbReference type="PANTHER" id="PTHR33202:SF22">
    <property type="entry name" value="HYDROGEN PEROXIDE SENSITIVE REPRESSOR"/>
    <property type="match status" value="1"/>
</dbReference>
<dbReference type="GO" id="GO:0045892">
    <property type="term" value="P:negative regulation of DNA-templated transcription"/>
    <property type="evidence" value="ECO:0007669"/>
    <property type="project" value="TreeGrafter"/>
</dbReference>
<dbReference type="Pfam" id="PF01475">
    <property type="entry name" value="FUR"/>
    <property type="match status" value="1"/>
</dbReference>
<dbReference type="PANTHER" id="PTHR33202">
    <property type="entry name" value="ZINC UPTAKE REGULATION PROTEIN"/>
    <property type="match status" value="1"/>
</dbReference>
<organism evidence="2 4">
    <name type="scientific">Muribaculum intestinale</name>
    <dbReference type="NCBI Taxonomy" id="1796646"/>
    <lineage>
        <taxon>Bacteria</taxon>
        <taxon>Pseudomonadati</taxon>
        <taxon>Bacteroidota</taxon>
        <taxon>Bacteroidia</taxon>
        <taxon>Bacteroidales</taxon>
        <taxon>Muribaculaceae</taxon>
        <taxon>Muribaculum</taxon>
    </lineage>
</organism>
<feature type="binding site" evidence="1">
    <location>
        <position position="141"/>
    </location>
    <ligand>
        <name>Zn(2+)</name>
        <dbReference type="ChEBI" id="CHEBI:29105"/>
    </ligand>
</feature>
<dbReference type="InterPro" id="IPR002481">
    <property type="entry name" value="FUR"/>
</dbReference>
<sequence>MDSVNKYTANIDDILQRRQVRPTANRIAIFRELLNAGGPLSMAELEERLVTIDKSGLSRTLGLFASRHLVHVIEDGSGAAKYEACQGHSDHSIDDMHPHFHCEGCGVTVCLDDTPVPLVSVPDGYEVYSVNYVIKGLCGVCASKYNS</sequence>
<dbReference type="GO" id="GO:0003700">
    <property type="term" value="F:DNA-binding transcription factor activity"/>
    <property type="evidence" value="ECO:0007669"/>
    <property type="project" value="InterPro"/>
</dbReference>
<name>A0A1B1S861_9BACT</name>
<dbReference type="AlphaFoldDB" id="A0A1B1S861"/>
<dbReference type="GO" id="GO:0000976">
    <property type="term" value="F:transcription cis-regulatory region binding"/>
    <property type="evidence" value="ECO:0007669"/>
    <property type="project" value="TreeGrafter"/>
</dbReference>
<dbReference type="STRING" id="1796646.A4V02_04140"/>
<dbReference type="GeneID" id="65536036"/>
<keyword evidence="1" id="KW-0479">Metal-binding</keyword>
<dbReference type="OrthoDB" id="594893at2"/>
<dbReference type="EMBL" id="SRYD01000086">
    <property type="protein sequence ID" value="TGY68780.1"/>
    <property type="molecule type" value="Genomic_DNA"/>
</dbReference>
<comment type="cofactor">
    <cofactor evidence="1">
        <name>Zn(2+)</name>
        <dbReference type="ChEBI" id="CHEBI:29105"/>
    </cofactor>
    <text evidence="1">Binds 1 zinc ion per subunit.</text>
</comment>
<evidence type="ECO:0000313" key="4">
    <source>
        <dbReference type="Proteomes" id="UP000186351"/>
    </source>
</evidence>
<gene>
    <name evidence="2" type="ORF">A4V02_04140</name>
    <name evidence="3" type="ORF">E5333_14570</name>
</gene>
<dbReference type="Proteomes" id="UP000306630">
    <property type="component" value="Unassembled WGS sequence"/>
</dbReference>
<evidence type="ECO:0000313" key="5">
    <source>
        <dbReference type="Proteomes" id="UP000306630"/>
    </source>
</evidence>
<evidence type="ECO:0000256" key="1">
    <source>
        <dbReference type="PIRSR" id="PIRSR602481-1"/>
    </source>
</evidence>
<keyword evidence="4" id="KW-1185">Reference proteome</keyword>
<evidence type="ECO:0000313" key="3">
    <source>
        <dbReference type="EMBL" id="TGY68780.1"/>
    </source>
</evidence>
<dbReference type="SUPFAM" id="SSF46785">
    <property type="entry name" value="Winged helix' DNA-binding domain"/>
    <property type="match status" value="1"/>
</dbReference>
<evidence type="ECO:0000313" key="2">
    <source>
        <dbReference type="EMBL" id="ANU62980.1"/>
    </source>
</evidence>
<accession>A0A1B1S861</accession>
<accession>A0A1Z2XKK6</accession>
<dbReference type="GO" id="GO:1900376">
    <property type="term" value="P:regulation of secondary metabolite biosynthetic process"/>
    <property type="evidence" value="ECO:0007669"/>
    <property type="project" value="TreeGrafter"/>
</dbReference>
<reference evidence="3 5" key="3">
    <citation type="submission" date="2019-04" db="EMBL/GenBank/DDBJ databases">
        <title>Microbes associate with the intestines of laboratory mice.</title>
        <authorList>
            <person name="Navarre W."/>
            <person name="Wong E."/>
            <person name="Huang K."/>
            <person name="Tropini C."/>
            <person name="Ng K."/>
            <person name="Yu B."/>
        </authorList>
    </citation>
    <scope>NUCLEOTIDE SEQUENCE [LARGE SCALE GENOMIC DNA]</scope>
    <source>
        <strain evidence="3 5">NM06_A21</strain>
    </source>
</reference>